<dbReference type="Pfam" id="PF00589">
    <property type="entry name" value="Phage_integrase"/>
    <property type="match status" value="1"/>
</dbReference>
<feature type="domain" description="Core-binding (CB)" evidence="7">
    <location>
        <begin position="73"/>
        <end position="154"/>
    </location>
</feature>
<dbReference type="InterPro" id="IPR053876">
    <property type="entry name" value="Phage_int_M"/>
</dbReference>
<dbReference type="PANTHER" id="PTHR30629">
    <property type="entry name" value="PROPHAGE INTEGRASE"/>
    <property type="match status" value="1"/>
</dbReference>
<dbReference type="Proteomes" id="UP000616114">
    <property type="component" value="Unassembled WGS sequence"/>
</dbReference>
<dbReference type="GO" id="GO:0015074">
    <property type="term" value="P:DNA integration"/>
    <property type="evidence" value="ECO:0007669"/>
    <property type="project" value="UniProtKB-KW"/>
</dbReference>
<dbReference type="Gene3D" id="1.10.150.130">
    <property type="match status" value="1"/>
</dbReference>
<evidence type="ECO:0000256" key="4">
    <source>
        <dbReference type="ARBA" id="ARBA00023172"/>
    </source>
</evidence>
<evidence type="ECO:0000259" key="7">
    <source>
        <dbReference type="PROSITE" id="PS51900"/>
    </source>
</evidence>
<evidence type="ECO:0000313" key="9">
    <source>
        <dbReference type="Proteomes" id="UP000616114"/>
    </source>
</evidence>
<keyword evidence="3 5" id="KW-0238">DNA-binding</keyword>
<dbReference type="CDD" id="cd01189">
    <property type="entry name" value="INT_ICEBs1_C_like"/>
    <property type="match status" value="1"/>
</dbReference>
<evidence type="ECO:0000256" key="2">
    <source>
        <dbReference type="ARBA" id="ARBA00022908"/>
    </source>
</evidence>
<reference evidence="8" key="1">
    <citation type="journal article" date="2014" name="Int. J. Syst. Evol. Microbiol.">
        <title>Complete genome sequence of Corynebacterium casei LMG S-19264T (=DSM 44701T), isolated from a smear-ripened cheese.</title>
        <authorList>
            <consortium name="US DOE Joint Genome Institute (JGI-PGF)"/>
            <person name="Walter F."/>
            <person name="Albersmeier A."/>
            <person name="Kalinowski J."/>
            <person name="Ruckert C."/>
        </authorList>
    </citation>
    <scope>NUCLEOTIDE SEQUENCE</scope>
    <source>
        <strain evidence="8">CGMCC 1.12785</strain>
    </source>
</reference>
<dbReference type="InterPro" id="IPR011010">
    <property type="entry name" value="DNA_brk_join_enz"/>
</dbReference>
<dbReference type="SUPFAM" id="SSF56349">
    <property type="entry name" value="DNA breaking-rejoining enzymes"/>
    <property type="match status" value="1"/>
</dbReference>
<dbReference type="InterPro" id="IPR050808">
    <property type="entry name" value="Phage_Integrase"/>
</dbReference>
<evidence type="ECO:0000259" key="6">
    <source>
        <dbReference type="PROSITE" id="PS51898"/>
    </source>
</evidence>
<gene>
    <name evidence="8" type="ORF">GCM10011333_12470</name>
</gene>
<evidence type="ECO:0000313" key="8">
    <source>
        <dbReference type="EMBL" id="GGA11132.1"/>
    </source>
</evidence>
<dbReference type="PROSITE" id="PS51900">
    <property type="entry name" value="CB"/>
    <property type="match status" value="1"/>
</dbReference>
<keyword evidence="9" id="KW-1185">Reference proteome</keyword>
<protein>
    <submittedName>
        <fullName evidence="8">Phage integrase</fullName>
    </submittedName>
</protein>
<comment type="caution">
    <text evidence="8">The sequence shown here is derived from an EMBL/GenBank/DDBJ whole genome shotgun (WGS) entry which is preliminary data.</text>
</comment>
<keyword evidence="4" id="KW-0233">DNA recombination</keyword>
<dbReference type="EMBL" id="BMFY01000004">
    <property type="protein sequence ID" value="GGA11132.1"/>
    <property type="molecule type" value="Genomic_DNA"/>
</dbReference>
<sequence>MARPPLPLGTWGTVTTRKVRGGWEARARFRDMDGVTRLYSRRGKTAGGARDALTEYLRDKAAVDREGLVQDTSTVSDLLRAWWEIKEPDLATNSRDRYQATMRLHLRPRLGHVRLHEATTGRLDRTIRAIATEVGAETARQARNILVQAFGLALRQGAVTTNAAAGIETVKVEHETARALTDDEVRRLIQAAREWEAAGHNSSRPYQREILVSILVMLGTGLRIGELLALRWSDLNLAGDAATITVTGTIVKGRRQPLPKTRASERTVYLPRFVVAALTAWRDSRRIATEQVFPSINGRWRDPSSYRVHFREVRALAKLPDVTPHDLRATVATALDRAAGVDAAAGQLGHSSPAVTTRHYIEKLNMGPREAIDVMDSYHDNLGLAA</sequence>
<evidence type="ECO:0000256" key="1">
    <source>
        <dbReference type="ARBA" id="ARBA00008857"/>
    </source>
</evidence>
<dbReference type="Gene3D" id="1.10.443.10">
    <property type="entry name" value="Intergrase catalytic core"/>
    <property type="match status" value="1"/>
</dbReference>
<dbReference type="AlphaFoldDB" id="A0A8J2TXA0"/>
<accession>A0A8J2TXA0</accession>
<dbReference type="PANTHER" id="PTHR30629:SF2">
    <property type="entry name" value="PROPHAGE INTEGRASE INTS-RELATED"/>
    <property type="match status" value="1"/>
</dbReference>
<dbReference type="InterPro" id="IPR013762">
    <property type="entry name" value="Integrase-like_cat_sf"/>
</dbReference>
<feature type="domain" description="Tyr recombinase" evidence="6">
    <location>
        <begin position="175"/>
        <end position="376"/>
    </location>
</feature>
<organism evidence="8 9">
    <name type="scientific">Sediminivirga luteola</name>
    <dbReference type="NCBI Taxonomy" id="1774748"/>
    <lineage>
        <taxon>Bacteria</taxon>
        <taxon>Bacillati</taxon>
        <taxon>Actinomycetota</taxon>
        <taxon>Actinomycetes</taxon>
        <taxon>Micrococcales</taxon>
        <taxon>Brevibacteriaceae</taxon>
        <taxon>Sediminivirga</taxon>
    </lineage>
</organism>
<dbReference type="Pfam" id="PF22022">
    <property type="entry name" value="Phage_int_M"/>
    <property type="match status" value="1"/>
</dbReference>
<comment type="similarity">
    <text evidence="1">Belongs to the 'phage' integrase family.</text>
</comment>
<dbReference type="InterPro" id="IPR002104">
    <property type="entry name" value="Integrase_catalytic"/>
</dbReference>
<dbReference type="GO" id="GO:0006310">
    <property type="term" value="P:DNA recombination"/>
    <property type="evidence" value="ECO:0007669"/>
    <property type="project" value="UniProtKB-KW"/>
</dbReference>
<dbReference type="InterPro" id="IPR044068">
    <property type="entry name" value="CB"/>
</dbReference>
<dbReference type="RefSeq" id="WP_188550061.1">
    <property type="nucleotide sequence ID" value="NZ_BMFY01000004.1"/>
</dbReference>
<keyword evidence="2" id="KW-0229">DNA integration</keyword>
<evidence type="ECO:0000256" key="3">
    <source>
        <dbReference type="ARBA" id="ARBA00023125"/>
    </source>
</evidence>
<dbReference type="PROSITE" id="PS51898">
    <property type="entry name" value="TYR_RECOMBINASE"/>
    <property type="match status" value="1"/>
</dbReference>
<reference evidence="8" key="2">
    <citation type="submission" date="2020-09" db="EMBL/GenBank/DDBJ databases">
        <authorList>
            <person name="Sun Q."/>
            <person name="Zhou Y."/>
        </authorList>
    </citation>
    <scope>NUCLEOTIDE SEQUENCE</scope>
    <source>
        <strain evidence="8">CGMCC 1.12785</strain>
    </source>
</reference>
<proteinExistence type="inferred from homology"/>
<dbReference type="GO" id="GO:0003677">
    <property type="term" value="F:DNA binding"/>
    <property type="evidence" value="ECO:0007669"/>
    <property type="project" value="UniProtKB-UniRule"/>
</dbReference>
<dbReference type="InterPro" id="IPR010998">
    <property type="entry name" value="Integrase_recombinase_N"/>
</dbReference>
<name>A0A8J2TXA0_9MICO</name>
<evidence type="ECO:0000256" key="5">
    <source>
        <dbReference type="PROSITE-ProRule" id="PRU01248"/>
    </source>
</evidence>